<dbReference type="InterPro" id="IPR036390">
    <property type="entry name" value="WH_DNA-bd_sf"/>
</dbReference>
<feature type="region of interest" description="Disordered" evidence="8">
    <location>
        <begin position="431"/>
        <end position="451"/>
    </location>
</feature>
<evidence type="ECO:0000313" key="10">
    <source>
        <dbReference type="EMBL" id="CAF0816982.1"/>
    </source>
</evidence>
<name>A0A813TNA3_9BILA</name>
<dbReference type="FunFam" id="1.10.10.10:FF:000027">
    <property type="entry name" value="Heat shock transcription factor 1"/>
    <property type="match status" value="1"/>
</dbReference>
<evidence type="ECO:0000256" key="3">
    <source>
        <dbReference type="ARBA" id="ARBA00023015"/>
    </source>
</evidence>
<comment type="caution">
    <text evidence="10">The sequence shown here is derived from an EMBL/GenBank/DDBJ whole genome shotgun (WGS) entry which is preliminary data.</text>
</comment>
<evidence type="ECO:0000256" key="8">
    <source>
        <dbReference type="SAM" id="MobiDB-lite"/>
    </source>
</evidence>
<gene>
    <name evidence="10" type="ORF">OXX778_LOCUS7261</name>
</gene>
<dbReference type="PROSITE" id="PS00434">
    <property type="entry name" value="HSF_DOMAIN"/>
    <property type="match status" value="1"/>
</dbReference>
<evidence type="ECO:0000256" key="4">
    <source>
        <dbReference type="ARBA" id="ARBA00023125"/>
    </source>
</evidence>
<dbReference type="Gene3D" id="1.10.10.10">
    <property type="entry name" value="Winged helix-like DNA-binding domain superfamily/Winged helix DNA-binding domain"/>
    <property type="match status" value="1"/>
</dbReference>
<feature type="domain" description="HSF-type DNA-binding" evidence="9">
    <location>
        <begin position="57"/>
        <end position="81"/>
    </location>
</feature>
<dbReference type="InterPro" id="IPR000232">
    <property type="entry name" value="HSF_DNA-bd"/>
</dbReference>
<keyword evidence="6" id="KW-0539">Nucleus</keyword>
<feature type="region of interest" description="Disordered" evidence="8">
    <location>
        <begin position="595"/>
        <end position="619"/>
    </location>
</feature>
<dbReference type="GO" id="GO:0005634">
    <property type="term" value="C:nucleus"/>
    <property type="evidence" value="ECO:0007669"/>
    <property type="project" value="UniProtKB-SubCell"/>
</dbReference>
<evidence type="ECO:0000259" key="9">
    <source>
        <dbReference type="PROSITE" id="PS00434"/>
    </source>
</evidence>
<keyword evidence="5" id="KW-0804">Transcription</keyword>
<evidence type="ECO:0000313" key="11">
    <source>
        <dbReference type="Proteomes" id="UP000663879"/>
    </source>
</evidence>
<evidence type="ECO:0000256" key="7">
    <source>
        <dbReference type="RuleBase" id="RU004020"/>
    </source>
</evidence>
<evidence type="ECO:0000256" key="2">
    <source>
        <dbReference type="ARBA" id="ARBA00006403"/>
    </source>
</evidence>
<dbReference type="SUPFAM" id="SSF46785">
    <property type="entry name" value="Winged helix' DNA-binding domain"/>
    <property type="match status" value="1"/>
</dbReference>
<dbReference type="SMART" id="SM00415">
    <property type="entry name" value="HSF"/>
    <property type="match status" value="1"/>
</dbReference>
<dbReference type="InterPro" id="IPR043502">
    <property type="entry name" value="DNA/RNA_pol_sf"/>
</dbReference>
<keyword evidence="3" id="KW-0805">Transcription regulation</keyword>
<dbReference type="Proteomes" id="UP000663879">
    <property type="component" value="Unassembled WGS sequence"/>
</dbReference>
<keyword evidence="4" id="KW-0238">DNA-binding</keyword>
<comment type="similarity">
    <text evidence="2 7">Belongs to the HSF family.</text>
</comment>
<dbReference type="SUPFAM" id="SSF56672">
    <property type="entry name" value="DNA/RNA polymerases"/>
    <property type="match status" value="1"/>
</dbReference>
<organism evidence="10 11">
    <name type="scientific">Brachionus calyciflorus</name>
    <dbReference type="NCBI Taxonomy" id="104777"/>
    <lineage>
        <taxon>Eukaryota</taxon>
        <taxon>Metazoa</taxon>
        <taxon>Spiralia</taxon>
        <taxon>Gnathifera</taxon>
        <taxon>Rotifera</taxon>
        <taxon>Eurotatoria</taxon>
        <taxon>Monogononta</taxon>
        <taxon>Pseudotrocha</taxon>
        <taxon>Ploima</taxon>
        <taxon>Brachionidae</taxon>
        <taxon>Brachionus</taxon>
    </lineage>
</organism>
<dbReference type="GO" id="GO:0003700">
    <property type="term" value="F:DNA-binding transcription factor activity"/>
    <property type="evidence" value="ECO:0007669"/>
    <property type="project" value="InterPro"/>
</dbReference>
<dbReference type="InterPro" id="IPR036388">
    <property type="entry name" value="WH-like_DNA-bd_sf"/>
</dbReference>
<comment type="subcellular location">
    <subcellularLocation>
        <location evidence="1">Nucleus</location>
    </subcellularLocation>
</comment>
<dbReference type="OrthoDB" id="60033at2759"/>
<dbReference type="PRINTS" id="PR00056">
    <property type="entry name" value="HSFDOMAIN"/>
</dbReference>
<dbReference type="EMBL" id="CAJNOC010000917">
    <property type="protein sequence ID" value="CAF0816982.1"/>
    <property type="molecule type" value="Genomic_DNA"/>
</dbReference>
<dbReference type="PANTHER" id="PTHR10015">
    <property type="entry name" value="HEAT SHOCK TRANSCRIPTION FACTOR"/>
    <property type="match status" value="1"/>
</dbReference>
<reference evidence="10" key="1">
    <citation type="submission" date="2021-02" db="EMBL/GenBank/DDBJ databases">
        <authorList>
            <person name="Nowell W R."/>
        </authorList>
    </citation>
    <scope>NUCLEOTIDE SEQUENCE</scope>
    <source>
        <strain evidence="10">Ploen Becks lab</strain>
    </source>
</reference>
<sequence length="1023" mass="117341">MPLSSPNFEYTTTNIPAFLSKLWTLVEDPKYDELIAWDQTGFSFHVYDQTRFAREILPRFFKHNNMASFIRQLNMYGFRKVNSIDHGSLKNEKEDMEFHHPYFIRGKEQFLEFIKRKVSTGVVNQMAIMQIQHAQKSLDNLECLTNTKKTSPIKIDQKLKLNLNNFLHSIKPLMNQTQKQQTEFKSTRAEASLAETTQQNSNILTTIDSTITKTIPPSIEQTKILNALQSIKILNEKHSDSNEKLQFLKRILFYFLNVPDLKVNGNQSVNANSNANSNQQALTIQYPQIKHDELNKVLDDVNSIKSKQKMVDDSLFNVKKENEALWKEIAALRQKHHHQQQIVNKLIHFLVHLVNPSSISSIKRTRPLMIDNHITNLSNEDKSLYQNLSKDIENNIIDNDEDDDEELYSIDNLRNGTNGFNIGHSQHIVELNDDDDDENSNDESTKSRKRSISRNNLDYINDAEIETINTSKNTSLNGKHSNINNTQPSVKKLKTTPDQHSSSEITTINLYQPNTNLLDLKNQLVKKVSSKDQGFLDTNLFLNTSNNSNTTTSSIQKVNNNDSLVVNTSPILTSQNTLIENLNSPNKIYITETHNNNNNSNIHNNDVNETSSSSTSNDQNTINAFKRPISSLKNPYSSSQMNEHVESLQLDLNSIKDFLSQNSFNQVDPYTVNNLFSPILLDHIDNDQYLETPLPVELNIDSSIQVDSNTINTSNSTNIVNTSHSVTTSSDSNQNRNGKIIGTELIQYEPFNISDMFQFDDIFSNDLKTTFENSTTEGNEINNVRQEIFNEEKTISAQSVNDLTPSENKKFAFKTEFLNENQEPITTKCRPLPYNLKDKSNTRCRSMNCRKRNGAVNERKVLLTWNDSAQTNFEKLKQTLCFYQPTQASLAMVLYCSSNKMMVISDRSHIFQEIIAKPFFIKTDPLPLTWTQTKKNSHARLERWLLRLSVYDFEILHVPGKENIVADNFSRLSDEKELNTEPNADYFDTIVPEFCEEKSDVNETQTDENLIEINEITNSNETI</sequence>
<feature type="compositionally biased region" description="Polar residues" evidence="8">
    <location>
        <begin position="472"/>
        <end position="489"/>
    </location>
</feature>
<protein>
    <recommendedName>
        <fullName evidence="9">HSF-type DNA-binding domain-containing protein</fullName>
    </recommendedName>
</protein>
<proteinExistence type="inferred from homology"/>
<dbReference type="GO" id="GO:0043565">
    <property type="term" value="F:sequence-specific DNA binding"/>
    <property type="evidence" value="ECO:0007669"/>
    <property type="project" value="InterPro"/>
</dbReference>
<evidence type="ECO:0000256" key="1">
    <source>
        <dbReference type="ARBA" id="ARBA00004123"/>
    </source>
</evidence>
<dbReference type="Pfam" id="PF00447">
    <property type="entry name" value="HSF_DNA-bind"/>
    <property type="match status" value="1"/>
</dbReference>
<evidence type="ECO:0000256" key="6">
    <source>
        <dbReference type="ARBA" id="ARBA00023242"/>
    </source>
</evidence>
<feature type="region of interest" description="Disordered" evidence="8">
    <location>
        <begin position="472"/>
        <end position="501"/>
    </location>
</feature>
<dbReference type="AlphaFoldDB" id="A0A813TNA3"/>
<dbReference type="PANTHER" id="PTHR10015:SF427">
    <property type="entry name" value="HEAT SHOCK FACTOR PROTEIN"/>
    <property type="match status" value="1"/>
</dbReference>
<evidence type="ECO:0000256" key="5">
    <source>
        <dbReference type="ARBA" id="ARBA00023163"/>
    </source>
</evidence>
<feature type="compositionally biased region" description="Acidic residues" evidence="8">
    <location>
        <begin position="431"/>
        <end position="441"/>
    </location>
</feature>
<accession>A0A813TNA3</accession>
<keyword evidence="11" id="KW-1185">Reference proteome</keyword>